<feature type="signal peptide" evidence="2">
    <location>
        <begin position="1"/>
        <end position="28"/>
    </location>
</feature>
<sequence>MARGRFASMTSLVLGGVLVLSYKRHSKGLPITISSFSGVSIVLDRWMMAVNLLASHQGDPGSILGRATPDFRMWESCPDDAVGRRVFSRGSPVSPALSFRCRSILVSIALVGSQDLDVKSLRVRFPLISTAAGTVSCPGRSGVEGKGRDNDVTAAASMGRLANTCQACDARPRRVWSPEGSRLTRPAPFNTPSDHTPPPTTLRPPRISSSLFVSRGGQCPSDCSSRHGKTAPSSAESYVLPTTPRLPLFSIQLNKIEIHLEEVDSEEGHGARAGSMLAAHQGDPGSIPGRVTADFRMWESCSTIPLVGGFSRGSPVSPPFHTGAAPYSSQSPSMLRVVHISSLSGQRMATTGSNQ</sequence>
<keyword evidence="2" id="KW-0732">Signal</keyword>
<evidence type="ECO:0000313" key="4">
    <source>
        <dbReference type="Proteomes" id="UP001159363"/>
    </source>
</evidence>
<name>A0ABQ9GDJ8_9NEOP</name>
<dbReference type="Proteomes" id="UP001159363">
    <property type="component" value="Chromosome 12"/>
</dbReference>
<evidence type="ECO:0000256" key="2">
    <source>
        <dbReference type="SAM" id="SignalP"/>
    </source>
</evidence>
<protein>
    <submittedName>
        <fullName evidence="3">Uncharacterized protein</fullName>
    </submittedName>
</protein>
<dbReference type="EMBL" id="JARBHB010000013">
    <property type="protein sequence ID" value="KAJ8870484.1"/>
    <property type="molecule type" value="Genomic_DNA"/>
</dbReference>
<proteinExistence type="predicted"/>
<evidence type="ECO:0000256" key="1">
    <source>
        <dbReference type="SAM" id="MobiDB-lite"/>
    </source>
</evidence>
<reference evidence="3 4" key="1">
    <citation type="submission" date="2023-02" db="EMBL/GenBank/DDBJ databases">
        <title>LHISI_Scaffold_Assembly.</title>
        <authorList>
            <person name="Stuart O.P."/>
            <person name="Cleave R."/>
            <person name="Magrath M.J.L."/>
            <person name="Mikheyev A.S."/>
        </authorList>
    </citation>
    <scope>NUCLEOTIDE SEQUENCE [LARGE SCALE GENOMIC DNA]</scope>
    <source>
        <strain evidence="3">Daus_M_001</strain>
        <tissue evidence="3">Leg muscle</tissue>
    </source>
</reference>
<accession>A0ABQ9GDJ8</accession>
<comment type="caution">
    <text evidence="3">The sequence shown here is derived from an EMBL/GenBank/DDBJ whole genome shotgun (WGS) entry which is preliminary data.</text>
</comment>
<feature type="region of interest" description="Disordered" evidence="1">
    <location>
        <begin position="176"/>
        <end position="238"/>
    </location>
</feature>
<keyword evidence="4" id="KW-1185">Reference proteome</keyword>
<feature type="chain" id="PRO_5046497236" evidence="2">
    <location>
        <begin position="29"/>
        <end position="355"/>
    </location>
</feature>
<gene>
    <name evidence="3" type="ORF">PR048_029507</name>
</gene>
<organism evidence="3 4">
    <name type="scientific">Dryococelus australis</name>
    <dbReference type="NCBI Taxonomy" id="614101"/>
    <lineage>
        <taxon>Eukaryota</taxon>
        <taxon>Metazoa</taxon>
        <taxon>Ecdysozoa</taxon>
        <taxon>Arthropoda</taxon>
        <taxon>Hexapoda</taxon>
        <taxon>Insecta</taxon>
        <taxon>Pterygota</taxon>
        <taxon>Neoptera</taxon>
        <taxon>Polyneoptera</taxon>
        <taxon>Phasmatodea</taxon>
        <taxon>Verophasmatodea</taxon>
        <taxon>Anareolatae</taxon>
        <taxon>Phasmatidae</taxon>
        <taxon>Eurycanthinae</taxon>
        <taxon>Dryococelus</taxon>
    </lineage>
</organism>
<evidence type="ECO:0000313" key="3">
    <source>
        <dbReference type="EMBL" id="KAJ8870484.1"/>
    </source>
</evidence>